<feature type="domain" description="GerMN" evidence="2">
    <location>
        <begin position="200"/>
        <end position="290"/>
    </location>
</feature>
<dbReference type="AlphaFoldDB" id="A0A4P7GJA2"/>
<evidence type="ECO:0000313" key="4">
    <source>
        <dbReference type="Proteomes" id="UP000294894"/>
    </source>
</evidence>
<reference evidence="3 4" key="1">
    <citation type="submission" date="2019-03" db="EMBL/GenBank/DDBJ databases">
        <title>Three New Species of Nocardioides, Nocardioides euryhalodurans sp. nov., Nocardioides seonyuensis sp. nov. and Nocardioides eburneoflavus sp. nov., Iolated from Soil.</title>
        <authorList>
            <person name="Roh S.G."/>
            <person name="Lee C."/>
            <person name="Kim M.-K."/>
            <person name="Kim S.B."/>
        </authorList>
    </citation>
    <scope>NUCLEOTIDE SEQUENCE [LARGE SCALE GENOMIC DNA]</scope>
    <source>
        <strain evidence="3 4">MMS17-SY117</strain>
    </source>
</reference>
<dbReference type="Pfam" id="PF25976">
    <property type="entry name" value="LpqB_N"/>
    <property type="match status" value="1"/>
</dbReference>
<dbReference type="RefSeq" id="WP_135075290.1">
    <property type="nucleotide sequence ID" value="NZ_CP038267.1"/>
</dbReference>
<dbReference type="InterPro" id="IPR018910">
    <property type="entry name" value="LpqB_C"/>
</dbReference>
<feature type="chain" id="PRO_5020934925" description="GerMN domain-containing protein" evidence="1">
    <location>
        <begin position="19"/>
        <end position="580"/>
    </location>
</feature>
<name>A0A4P7GJA2_9ACTN</name>
<dbReference type="InterPro" id="IPR059026">
    <property type="entry name" value="LpqB_N"/>
</dbReference>
<feature type="signal peptide" evidence="1">
    <location>
        <begin position="1"/>
        <end position="18"/>
    </location>
</feature>
<dbReference type="EMBL" id="CP038267">
    <property type="protein sequence ID" value="QBR91963.1"/>
    <property type="molecule type" value="Genomic_DNA"/>
</dbReference>
<dbReference type="SUPFAM" id="SSF63825">
    <property type="entry name" value="YWTD domain"/>
    <property type="match status" value="1"/>
</dbReference>
<dbReference type="Pfam" id="PF10647">
    <property type="entry name" value="Gmad1"/>
    <property type="match status" value="1"/>
</dbReference>
<accession>A0A4P7GJA2</accession>
<organism evidence="3 4">
    <name type="scientific">Nocardioides euryhalodurans</name>
    <dbReference type="NCBI Taxonomy" id="2518370"/>
    <lineage>
        <taxon>Bacteria</taxon>
        <taxon>Bacillati</taxon>
        <taxon>Actinomycetota</taxon>
        <taxon>Actinomycetes</taxon>
        <taxon>Propionibacteriales</taxon>
        <taxon>Nocardioidaceae</taxon>
        <taxon>Nocardioides</taxon>
    </lineage>
</organism>
<dbReference type="InterPro" id="IPR019606">
    <property type="entry name" value="GerMN"/>
</dbReference>
<dbReference type="Pfam" id="PF10646">
    <property type="entry name" value="Germane"/>
    <property type="match status" value="1"/>
</dbReference>
<dbReference type="KEGG" id="noy:EXE57_06485"/>
<keyword evidence="1" id="KW-0732">Signal</keyword>
<gene>
    <name evidence="3" type="ORF">EXE57_06485</name>
</gene>
<dbReference type="OrthoDB" id="3226781at2"/>
<evidence type="ECO:0000259" key="2">
    <source>
        <dbReference type="SMART" id="SM00909"/>
    </source>
</evidence>
<dbReference type="SMART" id="SM00909">
    <property type="entry name" value="Germane"/>
    <property type="match status" value="1"/>
</dbReference>
<proteinExistence type="predicted"/>
<keyword evidence="4" id="KW-1185">Reference proteome</keyword>
<evidence type="ECO:0000313" key="3">
    <source>
        <dbReference type="EMBL" id="QBR91963.1"/>
    </source>
</evidence>
<sequence length="580" mass="62193">MTRRPVALAAFLVCLALAATGCLGIPVEGPVVETETEVDPNEQLGYYNDPRPPAPGELPEDIVKGFLDALTAIPVQTNTAEQFLTREEAASWRPQRRTITYADASVPEGSNRITVELGGANQVDSGGTWRGPLPADERQLTFTMQREEGEWRIADAPDALVVPESWFSQAFRRVSLYYLDPSAQIMVPEPVFLPRGDQLATALVTRLIQGPSRRLRRVERSFVPEGLDVELGVTVSDEGVADIRLTGGAPMPAERDASLMVAQLAWTLSQDTTITGMRITIDGEPLILSEGSPEFEMDRGRFYDPTGVQATSLLFALREGRLLVGEADELLPATGPMGTETQGVSSIGVDLPGTTVAGVTEAGDRILLTDVRDAEAGVAEVVSDGTRLLAPAWDFADRMWVTDRPDGGAVLSVRSGGRLRPVTIRGISGRDVSQLLVSRDGSRVVAVVDQRNNDRIVVSRVEYDERGRVLGGTPAREIAWADQTRISVLDIGWSSPTSLTVLHRLGGDLSQVRTLLVDGAPAGSTAIALTLQGVARDLASSPRATDPVLVRTRAGLLDVLDSSATEISGTEGLRSVTYVG</sequence>
<evidence type="ECO:0000256" key="1">
    <source>
        <dbReference type="SAM" id="SignalP"/>
    </source>
</evidence>
<dbReference type="PROSITE" id="PS51257">
    <property type="entry name" value="PROKAR_LIPOPROTEIN"/>
    <property type="match status" value="1"/>
</dbReference>
<protein>
    <recommendedName>
        <fullName evidence="2">GerMN domain-containing protein</fullName>
    </recommendedName>
</protein>
<dbReference type="Proteomes" id="UP000294894">
    <property type="component" value="Chromosome"/>
</dbReference>